<organism evidence="3 4">
    <name type="scientific">endosymbiont of Riftia pachyptila</name>
    <name type="common">vent Ph05</name>
    <dbReference type="NCBI Taxonomy" id="1048808"/>
    <lineage>
        <taxon>Bacteria</taxon>
        <taxon>Pseudomonadati</taxon>
        <taxon>Pseudomonadota</taxon>
        <taxon>Gammaproteobacteria</taxon>
        <taxon>sulfur-oxidizing symbionts</taxon>
    </lineage>
</organism>
<protein>
    <submittedName>
        <fullName evidence="3">Putative SirA-like sulfur transfer protein</fullName>
    </submittedName>
</protein>
<keyword evidence="4" id="KW-1185">Reference proteome</keyword>
<feature type="domain" description="UPF0033" evidence="2">
    <location>
        <begin position="8"/>
        <end position="75"/>
    </location>
</feature>
<dbReference type="Gene3D" id="3.30.110.40">
    <property type="entry name" value="TusA-like domain"/>
    <property type="match status" value="1"/>
</dbReference>
<dbReference type="PANTHER" id="PTHR33279:SF6">
    <property type="entry name" value="SULFUR CARRIER PROTEIN YEDF-RELATED"/>
    <property type="match status" value="1"/>
</dbReference>
<name>G2D9R0_9GAMM</name>
<evidence type="ECO:0000313" key="3">
    <source>
        <dbReference type="EMBL" id="EGV52612.1"/>
    </source>
</evidence>
<gene>
    <name evidence="3" type="ORF">Rifp1Sym_ae00090</name>
</gene>
<proteinExistence type="inferred from homology"/>
<comment type="similarity">
    <text evidence="1">Belongs to the sulfur carrier protein TusA family.</text>
</comment>
<dbReference type="InterPro" id="IPR036868">
    <property type="entry name" value="TusA-like_sf"/>
</dbReference>
<dbReference type="EMBL" id="AFOC01000005">
    <property type="protein sequence ID" value="EGV52612.1"/>
    <property type="molecule type" value="Genomic_DNA"/>
</dbReference>
<dbReference type="PANTHER" id="PTHR33279">
    <property type="entry name" value="SULFUR CARRIER PROTEIN YEDF-RELATED"/>
    <property type="match status" value="1"/>
</dbReference>
<dbReference type="Proteomes" id="UP000004491">
    <property type="component" value="Unassembled WGS sequence"/>
</dbReference>
<dbReference type="AlphaFoldDB" id="G2D9R0"/>
<dbReference type="SUPFAM" id="SSF64307">
    <property type="entry name" value="SirA-like"/>
    <property type="match status" value="1"/>
</dbReference>
<comment type="caution">
    <text evidence="3">The sequence shown here is derived from an EMBL/GenBank/DDBJ whole genome shotgun (WGS) entry which is preliminary data.</text>
</comment>
<reference evidence="3" key="1">
    <citation type="journal article" date="2011" name="ISME J.">
        <title>The endosymbionts of the deep-sea tubeworms Riftia pachyptila and Tevnia jerichonana share an identical physiology as revealed by proteogenomic analyses.</title>
        <authorList>
            <person name="Gardebrecht A."/>
            <person name="Markert S."/>
            <person name="Felbeck H."/>
            <person name="Thuermer A."/>
            <person name="Albrecht D."/>
            <person name="Wollherr A."/>
            <person name="Kabisch J."/>
            <person name="Lehmann R."/>
            <person name="Daniel R."/>
            <person name="Liesegang H."/>
            <person name="Hecker M."/>
            <person name="Sievert S.M."/>
            <person name="Schweder T."/>
        </authorList>
    </citation>
    <scope>NUCLEOTIDE SEQUENCE [LARGE SCALE GENOMIC DNA]</scope>
</reference>
<evidence type="ECO:0000313" key="4">
    <source>
        <dbReference type="Proteomes" id="UP000004491"/>
    </source>
</evidence>
<dbReference type="CDD" id="cd00291">
    <property type="entry name" value="SirA_YedF_YeeD"/>
    <property type="match status" value="1"/>
</dbReference>
<sequence length="84" mass="9356">MVHLKLVTLDARRLLCPMPVIRVQDRVETLQPGTVLEVVCTDPGVLNDIPAWCRINGHEVVETRQQGDEYIVRIRVGGVEQPGG</sequence>
<evidence type="ECO:0000259" key="2">
    <source>
        <dbReference type="Pfam" id="PF01206"/>
    </source>
</evidence>
<accession>G2D9R0</accession>
<dbReference type="Pfam" id="PF01206">
    <property type="entry name" value="TusA"/>
    <property type="match status" value="1"/>
</dbReference>
<dbReference type="InterPro" id="IPR001455">
    <property type="entry name" value="TusA-like"/>
</dbReference>
<evidence type="ECO:0000256" key="1">
    <source>
        <dbReference type="ARBA" id="ARBA00008984"/>
    </source>
</evidence>